<dbReference type="Proteomes" id="UP000470213">
    <property type="component" value="Unassembled WGS sequence"/>
</dbReference>
<dbReference type="InterPro" id="IPR020569">
    <property type="entry name" value="UPF0029_Impact_CS"/>
</dbReference>
<gene>
    <name evidence="4" type="ORF">GTH32_00545</name>
</gene>
<dbReference type="InterPro" id="IPR020568">
    <property type="entry name" value="Ribosomal_Su5_D2-typ_SF"/>
</dbReference>
<name>A0A7X5RJS6_9ALTE</name>
<dbReference type="InterPro" id="IPR001498">
    <property type="entry name" value="Impact_N"/>
</dbReference>
<dbReference type="InterPro" id="IPR015796">
    <property type="entry name" value="Impact_YigZ-like"/>
</dbReference>
<evidence type="ECO:0000259" key="3">
    <source>
        <dbReference type="Pfam" id="PF09186"/>
    </source>
</evidence>
<proteinExistence type="inferred from homology"/>
<dbReference type="NCBIfam" id="TIGR00257">
    <property type="entry name" value="IMPACT_YIGZ"/>
    <property type="match status" value="1"/>
</dbReference>
<dbReference type="GO" id="GO:0017111">
    <property type="term" value="F:ribonucleoside triphosphate phosphatase activity"/>
    <property type="evidence" value="ECO:0007669"/>
    <property type="project" value="UniProtKB-ARBA"/>
</dbReference>
<comment type="similarity">
    <text evidence="1">Belongs to the IMPACT family.</text>
</comment>
<dbReference type="PROSITE" id="PS00910">
    <property type="entry name" value="UPF0029"/>
    <property type="match status" value="1"/>
</dbReference>
<keyword evidence="5" id="KW-1185">Reference proteome</keyword>
<dbReference type="InterPro" id="IPR023582">
    <property type="entry name" value="Impact"/>
</dbReference>
<dbReference type="Pfam" id="PF09186">
    <property type="entry name" value="DUF1949"/>
    <property type="match status" value="1"/>
</dbReference>
<dbReference type="PANTHER" id="PTHR16301">
    <property type="entry name" value="IMPACT-RELATED"/>
    <property type="match status" value="1"/>
</dbReference>
<evidence type="ECO:0000313" key="4">
    <source>
        <dbReference type="EMBL" id="NDV89685.1"/>
    </source>
</evidence>
<feature type="domain" description="UPF0029" evidence="3">
    <location>
        <begin position="140"/>
        <end position="185"/>
    </location>
</feature>
<dbReference type="AlphaFoldDB" id="A0A7X5RJS6"/>
<accession>A0A7X5RJS6</accession>
<organism evidence="4 5">
    <name type="scientific">Alteromonas profundi</name>
    <dbReference type="NCBI Taxonomy" id="2696062"/>
    <lineage>
        <taxon>Bacteria</taxon>
        <taxon>Pseudomonadati</taxon>
        <taxon>Pseudomonadota</taxon>
        <taxon>Gammaproteobacteria</taxon>
        <taxon>Alteromonadales</taxon>
        <taxon>Alteromonadaceae</taxon>
        <taxon>Alteromonas/Salinimonas group</taxon>
        <taxon>Alteromonas</taxon>
    </lineage>
</organism>
<dbReference type="Gene3D" id="3.30.230.30">
    <property type="entry name" value="Impact, N-terminal domain"/>
    <property type="match status" value="1"/>
</dbReference>
<dbReference type="GO" id="GO:0043168">
    <property type="term" value="F:anion binding"/>
    <property type="evidence" value="ECO:0007669"/>
    <property type="project" value="UniProtKB-ARBA"/>
</dbReference>
<dbReference type="Gene3D" id="3.30.70.240">
    <property type="match status" value="1"/>
</dbReference>
<comment type="caution">
    <text evidence="4">The sequence shown here is derived from an EMBL/GenBank/DDBJ whole genome shotgun (WGS) entry which is preliminary data.</text>
</comment>
<dbReference type="GO" id="GO:0006446">
    <property type="term" value="P:regulation of translational initiation"/>
    <property type="evidence" value="ECO:0007669"/>
    <property type="project" value="TreeGrafter"/>
</dbReference>
<dbReference type="Pfam" id="PF01205">
    <property type="entry name" value="Impact_N"/>
    <property type="match status" value="1"/>
</dbReference>
<dbReference type="InterPro" id="IPR036956">
    <property type="entry name" value="Impact_N_sf"/>
</dbReference>
<dbReference type="InterPro" id="IPR035647">
    <property type="entry name" value="EFG_III/V"/>
</dbReference>
<dbReference type="SUPFAM" id="SSF54211">
    <property type="entry name" value="Ribosomal protein S5 domain 2-like"/>
    <property type="match status" value="1"/>
</dbReference>
<dbReference type="PANTHER" id="PTHR16301:SF20">
    <property type="entry name" value="IMPACT FAMILY MEMBER YIGZ"/>
    <property type="match status" value="1"/>
</dbReference>
<dbReference type="GO" id="GO:0005737">
    <property type="term" value="C:cytoplasm"/>
    <property type="evidence" value="ECO:0007669"/>
    <property type="project" value="TreeGrafter"/>
</dbReference>
<feature type="domain" description="Impact N-terminal" evidence="2">
    <location>
        <begin position="17"/>
        <end position="123"/>
    </location>
</feature>
<evidence type="ECO:0000259" key="2">
    <source>
        <dbReference type="Pfam" id="PF01205"/>
    </source>
</evidence>
<dbReference type="GO" id="GO:0032561">
    <property type="term" value="F:guanyl ribonucleotide binding"/>
    <property type="evidence" value="ECO:0007669"/>
    <property type="project" value="UniProtKB-ARBA"/>
</dbReference>
<sequence length="197" mass="21687">MTYPVPDTQVETLYEIKKSKFIAYAAYADSREAAMALLAKVKSRYPDARHHCWAYLIGSPKQPLLLAMDDDGEPSGTAGKPILNVLQHKNVGDVMVIVTRYFGGIKLGAGGLVRAYSAAAQHAMSQLPTKQEVNLSEVKLNVDFKHEQFVRHLVQHNGGEVRECQYAQHVSMCVGVPTDGVDEFELQTAAIRIDVSS</sequence>
<evidence type="ECO:0000256" key="1">
    <source>
        <dbReference type="ARBA" id="ARBA00007665"/>
    </source>
</evidence>
<dbReference type="RefSeq" id="WP_163083282.1">
    <property type="nucleotide sequence ID" value="NZ_JAAAWN010000001.1"/>
</dbReference>
<reference evidence="4 5" key="1">
    <citation type="submission" date="2020-01" db="EMBL/GenBank/DDBJ databases">
        <authorList>
            <person name="Chen J."/>
            <person name="Zhu S."/>
            <person name="Yang J."/>
        </authorList>
    </citation>
    <scope>NUCLEOTIDE SEQUENCE [LARGE SCALE GENOMIC DNA]</scope>
    <source>
        <strain evidence="4 5">345S023</strain>
    </source>
</reference>
<dbReference type="InterPro" id="IPR015269">
    <property type="entry name" value="UPF0029_Impact_C"/>
</dbReference>
<protein>
    <submittedName>
        <fullName evidence="4">YigZ family protein</fullName>
    </submittedName>
</protein>
<dbReference type="EMBL" id="JAAAWN010000001">
    <property type="protein sequence ID" value="NDV89685.1"/>
    <property type="molecule type" value="Genomic_DNA"/>
</dbReference>
<dbReference type="SUPFAM" id="SSF54980">
    <property type="entry name" value="EF-G C-terminal domain-like"/>
    <property type="match status" value="1"/>
</dbReference>
<evidence type="ECO:0000313" key="5">
    <source>
        <dbReference type="Proteomes" id="UP000470213"/>
    </source>
</evidence>